<dbReference type="InterPro" id="IPR003829">
    <property type="entry name" value="Pirin_N_dom"/>
</dbReference>
<dbReference type="InterPro" id="IPR011051">
    <property type="entry name" value="RmlC_Cupin_sf"/>
</dbReference>
<sequence>MQTIATVGRPRTVSWVLTARPTSDGDDVNLYRTIGDPSLRDLDPFLLLDEFRSEEATESLPGFPDHPHRGFETVTYLLAGRVRHADNKGHQGALEAGGVQWMTAGRGIVHSEMLEQQDDRIRGFQLWLNLPAKDKMVPPRYQEFAPEAIPAVTGPNGECIRVIAGRVGAVEGPVRGIATDPLYLDIALLPHSRFVQIIPAGHTAFAYIFEGQAEIGATEEAPGEPRGERQLAVLGDGDSVTLVTGETPARLLLVAARPLDEPVVRYGPFVMNTQLEIWEAVQDYHTGKF</sequence>
<dbReference type="RefSeq" id="WP_230841595.1">
    <property type="nucleotide sequence ID" value="NZ_CP063845.1"/>
</dbReference>
<dbReference type="PIRSF" id="PIRSF006232">
    <property type="entry name" value="Pirin"/>
    <property type="match status" value="1"/>
</dbReference>
<dbReference type="Gene3D" id="2.60.120.10">
    <property type="entry name" value="Jelly Rolls"/>
    <property type="match status" value="2"/>
</dbReference>
<dbReference type="CDD" id="cd02247">
    <property type="entry name" value="cupin_pirin_C"/>
    <property type="match status" value="1"/>
</dbReference>
<dbReference type="InterPro" id="IPR008778">
    <property type="entry name" value="Pirin_C_dom"/>
</dbReference>
<evidence type="ECO:0000259" key="4">
    <source>
        <dbReference type="Pfam" id="PF05726"/>
    </source>
</evidence>
<evidence type="ECO:0000256" key="1">
    <source>
        <dbReference type="ARBA" id="ARBA00008416"/>
    </source>
</evidence>
<feature type="domain" description="Pirin N-terminal" evidence="3">
    <location>
        <begin position="30"/>
        <end position="128"/>
    </location>
</feature>
<protein>
    <submittedName>
        <fullName evidence="5">Pirin family protein</fullName>
    </submittedName>
</protein>
<evidence type="ECO:0000256" key="2">
    <source>
        <dbReference type="RuleBase" id="RU003457"/>
    </source>
</evidence>
<accession>A0ABY3PLU2</accession>
<dbReference type="PANTHER" id="PTHR13903">
    <property type="entry name" value="PIRIN-RELATED"/>
    <property type="match status" value="1"/>
</dbReference>
<dbReference type="InterPro" id="IPR012093">
    <property type="entry name" value="Pirin"/>
</dbReference>
<dbReference type="EMBL" id="CP063845">
    <property type="protein sequence ID" value="UFP94548.1"/>
    <property type="molecule type" value="Genomic_DNA"/>
</dbReference>
<dbReference type="Proteomes" id="UP001054846">
    <property type="component" value="Chromosome"/>
</dbReference>
<comment type="similarity">
    <text evidence="1 2">Belongs to the pirin family.</text>
</comment>
<reference evidence="5 6" key="1">
    <citation type="journal article" date="2021" name="Genome Biol. Evol.">
        <title>Complete Genome Sequencing of a Novel Gloeobacter Species from a Waterfall Cave in Mexico.</title>
        <authorList>
            <person name="Saw J.H."/>
            <person name="Cardona T."/>
            <person name="Montejano G."/>
        </authorList>
    </citation>
    <scope>NUCLEOTIDE SEQUENCE [LARGE SCALE GENOMIC DNA]</scope>
    <source>
        <strain evidence="5">MG652769</strain>
    </source>
</reference>
<dbReference type="PANTHER" id="PTHR13903:SF8">
    <property type="entry name" value="PIRIN"/>
    <property type="match status" value="1"/>
</dbReference>
<dbReference type="Pfam" id="PF02678">
    <property type="entry name" value="Pirin"/>
    <property type="match status" value="1"/>
</dbReference>
<dbReference type="CDD" id="cd02909">
    <property type="entry name" value="cupin_pirin_N"/>
    <property type="match status" value="1"/>
</dbReference>
<feature type="domain" description="Pirin C-terminal" evidence="4">
    <location>
        <begin position="183"/>
        <end position="289"/>
    </location>
</feature>
<dbReference type="SUPFAM" id="SSF51182">
    <property type="entry name" value="RmlC-like cupins"/>
    <property type="match status" value="1"/>
</dbReference>
<evidence type="ECO:0000259" key="3">
    <source>
        <dbReference type="Pfam" id="PF02678"/>
    </source>
</evidence>
<name>A0ABY3PLU2_9CYAN</name>
<gene>
    <name evidence="5" type="ORF">ISF26_22880</name>
</gene>
<evidence type="ECO:0000313" key="5">
    <source>
        <dbReference type="EMBL" id="UFP94548.1"/>
    </source>
</evidence>
<dbReference type="InterPro" id="IPR014710">
    <property type="entry name" value="RmlC-like_jellyroll"/>
</dbReference>
<dbReference type="Pfam" id="PF05726">
    <property type="entry name" value="Pirin_C"/>
    <property type="match status" value="1"/>
</dbReference>
<keyword evidence="6" id="KW-1185">Reference proteome</keyword>
<proteinExistence type="inferred from homology"/>
<organism evidence="5 6">
    <name type="scientific">Gloeobacter morelensis MG652769</name>
    <dbReference type="NCBI Taxonomy" id="2781736"/>
    <lineage>
        <taxon>Bacteria</taxon>
        <taxon>Bacillati</taxon>
        <taxon>Cyanobacteriota</taxon>
        <taxon>Cyanophyceae</taxon>
        <taxon>Gloeobacterales</taxon>
        <taxon>Gloeobacteraceae</taxon>
        <taxon>Gloeobacter</taxon>
        <taxon>Gloeobacter morelensis</taxon>
    </lineage>
</organism>
<evidence type="ECO:0000313" key="6">
    <source>
        <dbReference type="Proteomes" id="UP001054846"/>
    </source>
</evidence>